<feature type="region of interest" description="Disordered" evidence="2">
    <location>
        <begin position="304"/>
        <end position="327"/>
    </location>
</feature>
<keyword evidence="1" id="KW-0378">Hydrolase</keyword>
<dbReference type="EMBL" id="BRXW01000402">
    <property type="protein sequence ID" value="GMH51286.1"/>
    <property type="molecule type" value="Genomic_DNA"/>
</dbReference>
<sequence>MSTSSTSTSSSPPFSIPNILPHAIIQLDSYSFHPFTPTPSRLFCSPTTHHFPQDLHSGFCTYLNFLTILTSLSIPPVSILKLQSLLESSWSAGWDAPGALHFSSSLIGKIGRDAWIGPSDIVTLLNNLNIKSNSYMWENVKDDDDDNIVQVDYYNNAKLIESRPYGSCTVEESKEDVKLASASAFDFCFDYYHSKLNTPNSENFETYDLRNKAIHYLPPLILVKPGHSFTVIGIEYSSNKQRGLIITDTRSNKVIEGNKINGVKKGEEGDEFRWVDRLDVEEMEGEDGWEVFVGGGEELKRFKGEIERGGKRGREGGEGTNKKIKTI</sequence>
<dbReference type="GO" id="GO:0016787">
    <property type="term" value="F:hydrolase activity"/>
    <property type="evidence" value="ECO:0007669"/>
    <property type="project" value="UniProtKB-KW"/>
</dbReference>
<keyword evidence="5" id="KW-1185">Reference proteome</keyword>
<dbReference type="Pfam" id="PF07910">
    <property type="entry name" value="Peptidase_C78"/>
    <property type="match status" value="1"/>
</dbReference>
<feature type="domain" description="UFSP1/2/DUB catalytic" evidence="3">
    <location>
        <begin position="42"/>
        <end position="257"/>
    </location>
</feature>
<organism evidence="4 5">
    <name type="scientific">Triparma laevis f. longispina</name>
    <dbReference type="NCBI Taxonomy" id="1714387"/>
    <lineage>
        <taxon>Eukaryota</taxon>
        <taxon>Sar</taxon>
        <taxon>Stramenopiles</taxon>
        <taxon>Ochrophyta</taxon>
        <taxon>Bolidophyceae</taxon>
        <taxon>Parmales</taxon>
        <taxon>Triparmaceae</taxon>
        <taxon>Triparma</taxon>
    </lineage>
</organism>
<comment type="caution">
    <text evidence="4">The sequence shown here is derived from an EMBL/GenBank/DDBJ whole genome shotgun (WGS) entry which is preliminary data.</text>
</comment>
<accession>A0A9W6ZFH0</accession>
<dbReference type="AlphaFoldDB" id="A0A9W6ZFH0"/>
<evidence type="ECO:0000256" key="2">
    <source>
        <dbReference type="SAM" id="MobiDB-lite"/>
    </source>
</evidence>
<gene>
    <name evidence="4" type="ORF">TrLO_g8362</name>
</gene>
<dbReference type="OrthoDB" id="288987at2759"/>
<name>A0A9W6ZFH0_9STRA</name>
<dbReference type="InterPro" id="IPR012462">
    <property type="entry name" value="UFSP1/2_DUB_cat"/>
</dbReference>
<feature type="compositionally biased region" description="Basic and acidic residues" evidence="2">
    <location>
        <begin position="304"/>
        <end position="321"/>
    </location>
</feature>
<evidence type="ECO:0000313" key="5">
    <source>
        <dbReference type="Proteomes" id="UP001165122"/>
    </source>
</evidence>
<protein>
    <recommendedName>
        <fullName evidence="3">UFSP1/2/DUB catalytic domain-containing protein</fullName>
    </recommendedName>
</protein>
<dbReference type="Proteomes" id="UP001165122">
    <property type="component" value="Unassembled WGS sequence"/>
</dbReference>
<evidence type="ECO:0000256" key="1">
    <source>
        <dbReference type="ARBA" id="ARBA00022801"/>
    </source>
</evidence>
<evidence type="ECO:0000313" key="4">
    <source>
        <dbReference type="EMBL" id="GMH51286.1"/>
    </source>
</evidence>
<evidence type="ECO:0000259" key="3">
    <source>
        <dbReference type="Pfam" id="PF07910"/>
    </source>
</evidence>
<proteinExistence type="predicted"/>
<dbReference type="Gene3D" id="3.90.70.130">
    <property type="match status" value="1"/>
</dbReference>
<reference evidence="5" key="1">
    <citation type="journal article" date="2023" name="Commun. Biol.">
        <title>Genome analysis of Parmales, the sister group of diatoms, reveals the evolutionary specialization of diatoms from phago-mixotrophs to photoautotrophs.</title>
        <authorList>
            <person name="Ban H."/>
            <person name="Sato S."/>
            <person name="Yoshikawa S."/>
            <person name="Yamada K."/>
            <person name="Nakamura Y."/>
            <person name="Ichinomiya M."/>
            <person name="Sato N."/>
            <person name="Blanc-Mathieu R."/>
            <person name="Endo H."/>
            <person name="Kuwata A."/>
            <person name="Ogata H."/>
        </authorList>
    </citation>
    <scope>NUCLEOTIDE SEQUENCE [LARGE SCALE GENOMIC DNA]</scope>
    <source>
        <strain evidence="5">NIES 3700</strain>
    </source>
</reference>